<evidence type="ECO:0000313" key="7">
    <source>
        <dbReference type="Proteomes" id="UP000053240"/>
    </source>
</evidence>
<comment type="subcellular location">
    <subcellularLocation>
        <location evidence="1">Nucleus</location>
    </subcellularLocation>
</comment>
<dbReference type="GO" id="GO:0017056">
    <property type="term" value="F:structural constituent of nuclear pore"/>
    <property type="evidence" value="ECO:0007669"/>
    <property type="project" value="TreeGrafter"/>
</dbReference>
<dbReference type="Pfam" id="PF16033">
    <property type="entry name" value="DUF4789"/>
    <property type="match status" value="1"/>
</dbReference>
<evidence type="ECO:0000259" key="5">
    <source>
        <dbReference type="Pfam" id="PF16033"/>
    </source>
</evidence>
<protein>
    <submittedName>
        <fullName evidence="6">Nuclear pore complex protein Nup205</fullName>
    </submittedName>
</protein>
<dbReference type="InParanoid" id="A0A0N1PIH7"/>
<feature type="domain" description="DUF4789" evidence="5">
    <location>
        <begin position="579"/>
        <end position="663"/>
    </location>
</feature>
<evidence type="ECO:0000256" key="3">
    <source>
        <dbReference type="ARBA" id="ARBA00022448"/>
    </source>
</evidence>
<evidence type="ECO:0000256" key="1">
    <source>
        <dbReference type="ARBA" id="ARBA00004123"/>
    </source>
</evidence>
<dbReference type="InterPro" id="IPR031993">
    <property type="entry name" value="DUF4789"/>
</dbReference>
<gene>
    <name evidence="6" type="ORF">RR48_04878</name>
</gene>
<organism evidence="6 7">
    <name type="scientific">Papilio machaon</name>
    <name type="common">Old World swallowtail butterfly</name>
    <dbReference type="NCBI Taxonomy" id="76193"/>
    <lineage>
        <taxon>Eukaryota</taxon>
        <taxon>Metazoa</taxon>
        <taxon>Ecdysozoa</taxon>
        <taxon>Arthropoda</taxon>
        <taxon>Hexapoda</taxon>
        <taxon>Insecta</taxon>
        <taxon>Pterygota</taxon>
        <taxon>Neoptera</taxon>
        <taxon>Endopterygota</taxon>
        <taxon>Lepidoptera</taxon>
        <taxon>Glossata</taxon>
        <taxon>Ditrysia</taxon>
        <taxon>Papilionoidea</taxon>
        <taxon>Papilionidae</taxon>
        <taxon>Papilioninae</taxon>
        <taxon>Papilio</taxon>
    </lineage>
</organism>
<dbReference type="AlphaFoldDB" id="A0A0N1PIH7"/>
<evidence type="ECO:0000256" key="4">
    <source>
        <dbReference type="ARBA" id="ARBA00023242"/>
    </source>
</evidence>
<proteinExistence type="inferred from homology"/>
<evidence type="ECO:0000313" key="6">
    <source>
        <dbReference type="EMBL" id="KPJ20280.1"/>
    </source>
</evidence>
<dbReference type="EMBL" id="KQ459717">
    <property type="protein sequence ID" value="KPJ20280.1"/>
    <property type="molecule type" value="Genomic_DNA"/>
</dbReference>
<name>A0A0N1PIH7_PAPMA</name>
<dbReference type="GO" id="GO:0044611">
    <property type="term" value="C:nuclear pore inner ring"/>
    <property type="evidence" value="ECO:0007669"/>
    <property type="project" value="TreeGrafter"/>
</dbReference>
<reference evidence="6 7" key="1">
    <citation type="journal article" date="2015" name="Nat. Commun.">
        <title>Outbred genome sequencing and CRISPR/Cas9 gene editing in butterflies.</title>
        <authorList>
            <person name="Li X."/>
            <person name="Fan D."/>
            <person name="Zhang W."/>
            <person name="Liu G."/>
            <person name="Zhang L."/>
            <person name="Zhao L."/>
            <person name="Fang X."/>
            <person name="Chen L."/>
            <person name="Dong Y."/>
            <person name="Chen Y."/>
            <person name="Ding Y."/>
            <person name="Zhao R."/>
            <person name="Feng M."/>
            <person name="Zhu Y."/>
            <person name="Feng Y."/>
            <person name="Jiang X."/>
            <person name="Zhu D."/>
            <person name="Xiang H."/>
            <person name="Feng X."/>
            <person name="Li S."/>
            <person name="Wang J."/>
            <person name="Zhang G."/>
            <person name="Kronforst M.R."/>
            <person name="Wang W."/>
        </authorList>
    </citation>
    <scope>NUCLEOTIDE SEQUENCE [LARGE SCALE GENOMIC DNA]</scope>
    <source>
        <strain evidence="6">Ya'a_city_454_Pm</strain>
        <tissue evidence="6">Whole body</tissue>
    </source>
</reference>
<keyword evidence="3" id="KW-0813">Transport</keyword>
<dbReference type="Proteomes" id="UP000053240">
    <property type="component" value="Unassembled WGS sequence"/>
</dbReference>
<evidence type="ECO:0000256" key="2">
    <source>
        <dbReference type="ARBA" id="ARBA00005892"/>
    </source>
</evidence>
<dbReference type="GO" id="GO:0006999">
    <property type="term" value="P:nuclear pore organization"/>
    <property type="evidence" value="ECO:0007669"/>
    <property type="project" value="TreeGrafter"/>
</dbReference>
<keyword evidence="7" id="KW-1185">Reference proteome</keyword>
<accession>A0A0N1PIH7</accession>
<dbReference type="InterPro" id="IPR021827">
    <property type="entry name" value="Nup186/Nup192/Nup205"/>
</dbReference>
<comment type="similarity">
    <text evidence="2">Belongs to the NUP186/NUP192/NUP205 family.</text>
</comment>
<dbReference type="PANTHER" id="PTHR31344">
    <property type="entry name" value="NUCLEAR PORE COMPLEX PROTEIN NUP205"/>
    <property type="match status" value="1"/>
</dbReference>
<dbReference type="STRING" id="76193.A0A0N1PIH7"/>
<dbReference type="Pfam" id="PF11894">
    <property type="entry name" value="Nup192"/>
    <property type="match status" value="1"/>
</dbReference>
<keyword evidence="4" id="KW-0539">Nucleus</keyword>
<dbReference type="PANTHER" id="PTHR31344:SF0">
    <property type="entry name" value="NUCLEAR PORE COMPLEX PROTEIN NUP205"/>
    <property type="match status" value="1"/>
</dbReference>
<sequence length="722" mass="80733">MELIDDECNNVRKDEKKDVLNCLPVQVTNAEDFFKDQVLKELLIVNSRGFQTQHKMNINEGTTIEDLWTPYKELVSVVEGYLAHESGGAPYAVHTFESVLRRHKQTFLSLLKYPPKNPTSREEIKRGVTEGVNLPSIGRTLLSKELVDEAIIISDMYNVNEYVCLELLHTAQRQAPRQPGLARGLLAVLLQHDGRRALVQALRHLVMARDGVSWSISAREEIVSYVSRYVSQLIADGLLGGVLDALRRTSLDAELELLQNNRALPPPRHLVRLIGTIETTRKLLAGVIFAASAQRGLDRDILLRLYREQMTSATHGPTGALDEISLALQMALLYALDLSVLHKREDGEELAKKLPLIQDPELISVLLDEFSPPMNPNQTQEGPDKGSGLRALCQLALGLALAALKRAPQTLLRASGTGEIKSELLDQDEMLVDAAIDGKVFEYVSEAMLSAGLVRGEEYYQRRLHSLITDFIVLMHSKLMEMRVKIGSDHFSVDYIDDDDGSNFSMLGLMRLHVRCRCTLLRVLLHRAVLVLDVHVCMRCCAVLSSCMSMTPSNSEMNTGPPPSEEVDLIEPIYLPSVCPENELYYPGDHKTDWICDCRPGYLYHPATDKCWLAYQRGPCSEGQYLVLPKSSVLPICEINPCISDDTVMYNGNCTTLGDMRPCGLSYPAKVVWINATTIKVDCVKVYVDNRFSSKIEEEVFALCPPGCKRSVNLQCTPDVRR</sequence>